<proteinExistence type="predicted"/>
<organism evidence="3 4">
    <name type="scientific">Raphidocelis subcapitata</name>
    <dbReference type="NCBI Taxonomy" id="307507"/>
    <lineage>
        <taxon>Eukaryota</taxon>
        <taxon>Viridiplantae</taxon>
        <taxon>Chlorophyta</taxon>
        <taxon>core chlorophytes</taxon>
        <taxon>Chlorophyceae</taxon>
        <taxon>CS clade</taxon>
        <taxon>Sphaeropleales</taxon>
        <taxon>Selenastraceae</taxon>
        <taxon>Raphidocelis</taxon>
    </lineage>
</organism>
<dbReference type="AlphaFoldDB" id="A0A2V0P267"/>
<reference evidence="3 4" key="1">
    <citation type="journal article" date="2018" name="Sci. Rep.">
        <title>Raphidocelis subcapitata (=Pseudokirchneriella subcapitata) provides an insight into genome evolution and environmental adaptations in the Sphaeropleales.</title>
        <authorList>
            <person name="Suzuki S."/>
            <person name="Yamaguchi H."/>
            <person name="Nakajima N."/>
            <person name="Kawachi M."/>
        </authorList>
    </citation>
    <scope>NUCLEOTIDE SEQUENCE [LARGE SCALE GENOMIC DNA]</scope>
    <source>
        <strain evidence="3 4">NIES-35</strain>
    </source>
</reference>
<keyword evidence="4" id="KW-1185">Reference proteome</keyword>
<dbReference type="EMBL" id="BDRX01000046">
    <property type="protein sequence ID" value="GBF93966.1"/>
    <property type="molecule type" value="Genomic_DNA"/>
</dbReference>
<feature type="domain" description="PPM-type phosphatase" evidence="2">
    <location>
        <begin position="112"/>
        <end position="364"/>
    </location>
</feature>
<accession>A0A2V0P267</accession>
<dbReference type="PROSITE" id="PS51746">
    <property type="entry name" value="PPM_2"/>
    <property type="match status" value="1"/>
</dbReference>
<evidence type="ECO:0000313" key="4">
    <source>
        <dbReference type="Proteomes" id="UP000247498"/>
    </source>
</evidence>
<evidence type="ECO:0000259" key="2">
    <source>
        <dbReference type="PROSITE" id="PS51746"/>
    </source>
</evidence>
<dbReference type="InterPro" id="IPR015655">
    <property type="entry name" value="PP2C"/>
</dbReference>
<feature type="compositionally biased region" description="Low complexity" evidence="1">
    <location>
        <begin position="442"/>
        <end position="461"/>
    </location>
</feature>
<dbReference type="GO" id="GO:0004722">
    <property type="term" value="F:protein serine/threonine phosphatase activity"/>
    <property type="evidence" value="ECO:0007669"/>
    <property type="project" value="InterPro"/>
</dbReference>
<comment type="caution">
    <text evidence="3">The sequence shown here is derived from an EMBL/GenBank/DDBJ whole genome shotgun (WGS) entry which is preliminary data.</text>
</comment>
<dbReference type="SMART" id="SM00332">
    <property type="entry name" value="PP2Cc"/>
    <property type="match status" value="1"/>
</dbReference>
<dbReference type="PANTHER" id="PTHR13832">
    <property type="entry name" value="PROTEIN PHOSPHATASE 2C"/>
    <property type="match status" value="1"/>
</dbReference>
<feature type="region of interest" description="Disordered" evidence="1">
    <location>
        <begin position="374"/>
        <end position="478"/>
    </location>
</feature>
<dbReference type="Gene3D" id="3.60.40.10">
    <property type="entry name" value="PPM-type phosphatase domain"/>
    <property type="match status" value="1"/>
</dbReference>
<evidence type="ECO:0000256" key="1">
    <source>
        <dbReference type="SAM" id="MobiDB-lite"/>
    </source>
</evidence>
<dbReference type="InParanoid" id="A0A2V0P267"/>
<sequence length="478" mass="47881">MLASALAAARPLGGAAVLLDPPPGVAAAPESLAAALAYAPPRIRSGAAADQGRRSQMEDASIACDDVAAAAASCGCVPRPCSKAAAADGAAAAAATAAGAGAAAAAGGAACAACRAGAPAWLHDAAELPACAGFYAVFDGHCGASAAQFAAARALGRVVHSLHFPREPAAALTDAFLSIEAEYEAVVSRGAAAAAGTTALAALVWGGRVVLANAGDSRAVLSRRGKAIELTTDHKPADPVERSRIESAGGYVCEDGLLCGELAVSRALGDYHLAALKRAGSRAGTGPLTAEPEITDYRLAGPDDEFIILGCDGVWDVFPSQRAVEFARQRLRLHNDPARCAEELVAEALRMHSSDNLTVVVICLGEDPPQPRVYSGSAFSGGASRRTSLDGSRRCSASDSMATPGPSPGCRPAASPCRTPSPLTLDGSLSEAAARGDEAAGRRAGASAGAAGVGAPQALPTPAAPRPPQRQRQHEAAR</sequence>
<dbReference type="SUPFAM" id="SSF81606">
    <property type="entry name" value="PP2C-like"/>
    <property type="match status" value="1"/>
</dbReference>
<dbReference type="Proteomes" id="UP000247498">
    <property type="component" value="Unassembled WGS sequence"/>
</dbReference>
<dbReference type="InterPro" id="IPR001932">
    <property type="entry name" value="PPM-type_phosphatase-like_dom"/>
</dbReference>
<dbReference type="CDD" id="cd00143">
    <property type="entry name" value="PP2Cc"/>
    <property type="match status" value="1"/>
</dbReference>
<dbReference type="FunCoup" id="A0A2V0P267">
    <property type="interactions" value="91"/>
</dbReference>
<protein>
    <submittedName>
        <fullName evidence="3">Phosphatase 2C-like</fullName>
    </submittedName>
</protein>
<dbReference type="Pfam" id="PF00481">
    <property type="entry name" value="PP2C"/>
    <property type="match status" value="1"/>
</dbReference>
<feature type="compositionally biased region" description="Low complexity" evidence="1">
    <location>
        <begin position="375"/>
        <end position="386"/>
    </location>
</feature>
<gene>
    <name evidence="3" type="ORF">Rsub_06215</name>
</gene>
<evidence type="ECO:0000313" key="3">
    <source>
        <dbReference type="EMBL" id="GBF93966.1"/>
    </source>
</evidence>
<dbReference type="PANTHER" id="PTHR13832:SF790">
    <property type="entry name" value="PROTEIN PHOSPHATASE 2C 22-RELATED"/>
    <property type="match status" value="1"/>
</dbReference>
<dbReference type="OrthoDB" id="10264738at2759"/>
<name>A0A2V0P267_9CHLO</name>
<dbReference type="InterPro" id="IPR036457">
    <property type="entry name" value="PPM-type-like_dom_sf"/>
</dbReference>